<dbReference type="PROSITE" id="PS50041">
    <property type="entry name" value="C_TYPE_LECTIN_2"/>
    <property type="match status" value="2"/>
</dbReference>
<evidence type="ECO:0000256" key="3">
    <source>
        <dbReference type="SAM" id="SignalP"/>
    </source>
</evidence>
<dbReference type="SUPFAM" id="SSF49854">
    <property type="entry name" value="Spermadhesin, CUB domain"/>
    <property type="match status" value="1"/>
</dbReference>
<keyword evidence="1" id="KW-1015">Disulfide bond</keyword>
<evidence type="ECO:0000313" key="7">
    <source>
        <dbReference type="Proteomes" id="UP001328107"/>
    </source>
</evidence>
<evidence type="ECO:0000259" key="5">
    <source>
        <dbReference type="PROSITE" id="PS50041"/>
    </source>
</evidence>
<dbReference type="PANTHER" id="PTHR22991">
    <property type="entry name" value="PROTEIN CBG13490"/>
    <property type="match status" value="1"/>
</dbReference>
<dbReference type="Proteomes" id="UP001328107">
    <property type="component" value="Unassembled WGS sequence"/>
</dbReference>
<proteinExistence type="predicted"/>
<name>A0AAN5CVV1_9BILA</name>
<keyword evidence="7" id="KW-1185">Reference proteome</keyword>
<feature type="signal peptide" evidence="3">
    <location>
        <begin position="1"/>
        <end position="20"/>
    </location>
</feature>
<dbReference type="InterPro" id="IPR000859">
    <property type="entry name" value="CUB_dom"/>
</dbReference>
<dbReference type="SMART" id="SM00034">
    <property type="entry name" value="CLECT"/>
    <property type="match status" value="2"/>
</dbReference>
<gene>
    <name evidence="6" type="ORF">PMAYCL1PPCAC_21635</name>
</gene>
<dbReference type="PANTHER" id="PTHR22991:SF40">
    <property type="entry name" value="PROTEIN CBG13490"/>
    <property type="match status" value="1"/>
</dbReference>
<dbReference type="CDD" id="cd00037">
    <property type="entry name" value="CLECT"/>
    <property type="match status" value="2"/>
</dbReference>
<evidence type="ECO:0008006" key="8">
    <source>
        <dbReference type="Google" id="ProtNLM"/>
    </source>
</evidence>
<feature type="domain" description="C-type lectin" evidence="5">
    <location>
        <begin position="165"/>
        <end position="275"/>
    </location>
</feature>
<feature type="domain" description="CUB" evidence="4">
    <location>
        <begin position="300"/>
        <end position="409"/>
    </location>
</feature>
<keyword evidence="3" id="KW-0732">Signal</keyword>
<feature type="chain" id="PRO_5042998623" description="CUB domain-containing protein" evidence="3">
    <location>
        <begin position="21"/>
        <end position="410"/>
    </location>
</feature>
<dbReference type="InterPro" id="IPR016187">
    <property type="entry name" value="CTDL_fold"/>
</dbReference>
<dbReference type="EMBL" id="BTRK01000005">
    <property type="protein sequence ID" value="GMR51440.1"/>
    <property type="molecule type" value="Genomic_DNA"/>
</dbReference>
<feature type="domain" description="C-type lectin" evidence="5">
    <location>
        <begin position="25"/>
        <end position="128"/>
    </location>
</feature>
<reference evidence="7" key="1">
    <citation type="submission" date="2022-10" db="EMBL/GenBank/DDBJ databases">
        <title>Genome assembly of Pristionchus species.</title>
        <authorList>
            <person name="Yoshida K."/>
            <person name="Sommer R.J."/>
        </authorList>
    </citation>
    <scope>NUCLEOTIDE SEQUENCE [LARGE SCALE GENOMIC DNA]</scope>
    <source>
        <strain evidence="7">RS5460</strain>
    </source>
</reference>
<evidence type="ECO:0000313" key="6">
    <source>
        <dbReference type="EMBL" id="GMR51440.1"/>
    </source>
</evidence>
<dbReference type="SUPFAM" id="SSF56436">
    <property type="entry name" value="C-type lectin-like"/>
    <property type="match status" value="2"/>
</dbReference>
<comment type="caution">
    <text evidence="6">The sequence shown here is derived from an EMBL/GenBank/DDBJ whole genome shotgun (WGS) entry which is preliminary data.</text>
</comment>
<dbReference type="InterPro" id="IPR016186">
    <property type="entry name" value="C-type_lectin-like/link_sf"/>
</dbReference>
<dbReference type="Pfam" id="PF00059">
    <property type="entry name" value="Lectin_C"/>
    <property type="match status" value="2"/>
</dbReference>
<dbReference type="Gene3D" id="2.60.120.290">
    <property type="entry name" value="Spermadhesin, CUB domain"/>
    <property type="match status" value="1"/>
</dbReference>
<dbReference type="AlphaFoldDB" id="A0AAN5CVV1"/>
<evidence type="ECO:0000259" key="4">
    <source>
        <dbReference type="PROSITE" id="PS01180"/>
    </source>
</evidence>
<evidence type="ECO:0000256" key="1">
    <source>
        <dbReference type="ARBA" id="ARBA00023157"/>
    </source>
</evidence>
<comment type="caution">
    <text evidence="2">Lacks conserved residue(s) required for the propagation of feature annotation.</text>
</comment>
<dbReference type="PROSITE" id="PS01180">
    <property type="entry name" value="CUB"/>
    <property type="match status" value="1"/>
</dbReference>
<evidence type="ECO:0000256" key="2">
    <source>
        <dbReference type="PROSITE-ProRule" id="PRU00059"/>
    </source>
</evidence>
<accession>A0AAN5CVV1</accession>
<dbReference type="InterPro" id="IPR001304">
    <property type="entry name" value="C-type_lectin-like"/>
</dbReference>
<dbReference type="InterPro" id="IPR050976">
    <property type="entry name" value="Snaclec"/>
</dbReference>
<dbReference type="Gene3D" id="3.10.100.10">
    <property type="entry name" value="Mannose-Binding Protein A, subunit A"/>
    <property type="match status" value="2"/>
</dbReference>
<protein>
    <recommendedName>
        <fullName evidence="8">CUB domain-containing protein</fullName>
    </recommendedName>
</protein>
<sequence length="410" mass="45258">MKPLLLLGVLPVLALSCGSGFNTWLDGRCFRKGSYDPASYYEAFDECGYNGARLPTIKSKEDNDQIFSMIRNDPKNKPTSFWLGLACNGTTFVWPDGSSANYTNFASNYTCTPASSELRYYVGSDRLWYASVDGMKGGLRDTICEGIDRSNSPCDNFEHLQLVDHADACYEVKKTEQTWKKAEDFCTKENAHLPAIHDQAMNDFIRRTAVANGFVGGIHIGIMYYFDRGWAWTDGTAIDFDNFADAFPNGHVSNCIGMDTRSTGALAGKWINVDCYDIELPYICTKPEWSPPLDVQPAGCPKSHYAPGDDIYSPGFPASPGVSSCDYLLLAPPNSTTISLNIKFVEANACCDTLTIYNGMFGSDVLDTMTGYHVDGYWLSTSTTTELRLQWNATSGSNVRGFHAVFSAYP</sequence>
<organism evidence="6 7">
    <name type="scientific">Pristionchus mayeri</name>
    <dbReference type="NCBI Taxonomy" id="1317129"/>
    <lineage>
        <taxon>Eukaryota</taxon>
        <taxon>Metazoa</taxon>
        <taxon>Ecdysozoa</taxon>
        <taxon>Nematoda</taxon>
        <taxon>Chromadorea</taxon>
        <taxon>Rhabditida</taxon>
        <taxon>Rhabditina</taxon>
        <taxon>Diplogasteromorpha</taxon>
        <taxon>Diplogasteroidea</taxon>
        <taxon>Neodiplogasteridae</taxon>
        <taxon>Pristionchus</taxon>
    </lineage>
</organism>
<dbReference type="SMART" id="SM00042">
    <property type="entry name" value="CUB"/>
    <property type="match status" value="1"/>
</dbReference>
<dbReference type="InterPro" id="IPR035914">
    <property type="entry name" value="Sperma_CUB_dom_sf"/>
</dbReference>
<dbReference type="PROSITE" id="PS51257">
    <property type="entry name" value="PROKAR_LIPOPROTEIN"/>
    <property type="match status" value="1"/>
</dbReference>